<evidence type="ECO:0000256" key="4">
    <source>
        <dbReference type="ARBA" id="ARBA00022692"/>
    </source>
</evidence>
<dbReference type="InterPro" id="IPR036765">
    <property type="entry name" value="ZipA_FtsZ-bd_C_sf"/>
</dbReference>
<dbReference type="FunFam" id="3.30.1400.10:FF:000001">
    <property type="entry name" value="Cell division protein ZipA"/>
    <property type="match status" value="1"/>
</dbReference>
<evidence type="ECO:0000313" key="12">
    <source>
        <dbReference type="EMBL" id="MCY0789188.1"/>
    </source>
</evidence>
<dbReference type="SMART" id="SM00771">
    <property type="entry name" value="ZipA_C"/>
    <property type="match status" value="1"/>
</dbReference>
<keyword evidence="1 8" id="KW-1003">Cell membrane</keyword>
<dbReference type="Gene3D" id="3.30.1400.10">
    <property type="entry name" value="ZipA, C-terminal FtsZ-binding domain"/>
    <property type="match status" value="1"/>
</dbReference>
<dbReference type="GO" id="GO:0005886">
    <property type="term" value="C:plasma membrane"/>
    <property type="evidence" value="ECO:0007669"/>
    <property type="project" value="UniProtKB-SubCell"/>
</dbReference>
<evidence type="ECO:0000259" key="11">
    <source>
        <dbReference type="SMART" id="SM00771"/>
    </source>
</evidence>
<dbReference type="RefSeq" id="WP_260250253.1">
    <property type="nucleotide sequence ID" value="NZ_JALMEJ010000019.1"/>
</dbReference>
<dbReference type="AlphaFoldDB" id="A0A9Q4CPV0"/>
<organism evidence="12 13">
    <name type="scientific">Morganella morganii</name>
    <name type="common">Proteus morganii</name>
    <dbReference type="NCBI Taxonomy" id="582"/>
    <lineage>
        <taxon>Bacteria</taxon>
        <taxon>Pseudomonadati</taxon>
        <taxon>Pseudomonadota</taxon>
        <taxon>Gammaproteobacteria</taxon>
        <taxon>Enterobacterales</taxon>
        <taxon>Morganellaceae</taxon>
        <taxon>Morganella</taxon>
    </lineage>
</organism>
<evidence type="ECO:0000256" key="9">
    <source>
        <dbReference type="RuleBase" id="RU003612"/>
    </source>
</evidence>
<dbReference type="Proteomes" id="UP001076655">
    <property type="component" value="Unassembled WGS sequence"/>
</dbReference>
<keyword evidence="3 8" id="KW-0132">Cell division</keyword>
<comment type="subunit">
    <text evidence="8">Interacts with FtsZ via their C-terminal domains.</text>
</comment>
<keyword evidence="5 8" id="KW-1133">Transmembrane helix</keyword>
<evidence type="ECO:0000256" key="8">
    <source>
        <dbReference type="HAMAP-Rule" id="MF_00509"/>
    </source>
</evidence>
<gene>
    <name evidence="8 12" type="primary">zipA</name>
    <name evidence="12" type="ORF">N0392_05760</name>
</gene>
<comment type="similarity">
    <text evidence="8 9">Belongs to the ZipA family.</text>
</comment>
<evidence type="ECO:0000256" key="2">
    <source>
        <dbReference type="ARBA" id="ARBA00022519"/>
    </source>
</evidence>
<sequence length="331" mass="35901">MMQDLRLILIVVGAAAIIALLLHGLWTSRKERSSLFRARPMKRRKYESQDEVADDMSEADGSRHAAALPEDPAPRVSPYSEAQNEQDPLLSAGRAYASSAPEEQPVIPKTQSPRRQPVKTPETEPQIGLFDALEQEAPAPDTSAPEEITTAAVITAAEAEAGISHTRAEEPAAEPEAVPVQEEAPVSSTENKELVLALFVSAHPGQMLAGDTLRTAIEQAGFRFGAMNIYHRHVDPAGSGPVLFSLANMVNPGTFVPEQMEEIETPGVAMFMMVPSYGDAGQNFKLMLQAAQRIASDVGGVVLDEERKMLTPQKIEVYKARIRKVLVTGQN</sequence>
<dbReference type="GO" id="GO:0032153">
    <property type="term" value="C:cell division site"/>
    <property type="evidence" value="ECO:0007669"/>
    <property type="project" value="UniProtKB-UniRule"/>
</dbReference>
<evidence type="ECO:0000256" key="1">
    <source>
        <dbReference type="ARBA" id="ARBA00022475"/>
    </source>
</evidence>
<dbReference type="EMBL" id="JAPNMI010000003">
    <property type="protein sequence ID" value="MCY0789188.1"/>
    <property type="molecule type" value="Genomic_DNA"/>
</dbReference>
<evidence type="ECO:0000256" key="3">
    <source>
        <dbReference type="ARBA" id="ARBA00022618"/>
    </source>
</evidence>
<keyword evidence="2 8" id="KW-0997">Cell inner membrane</keyword>
<evidence type="ECO:0000256" key="6">
    <source>
        <dbReference type="ARBA" id="ARBA00023136"/>
    </source>
</evidence>
<keyword evidence="4 8" id="KW-0812">Transmembrane</keyword>
<feature type="compositionally biased region" description="Acidic residues" evidence="10">
    <location>
        <begin position="49"/>
        <end position="58"/>
    </location>
</feature>
<dbReference type="InterPro" id="IPR011919">
    <property type="entry name" value="Cell_div_ZipA"/>
</dbReference>
<dbReference type="NCBIfam" id="TIGR02205">
    <property type="entry name" value="septum_zipA"/>
    <property type="match status" value="1"/>
</dbReference>
<protein>
    <recommendedName>
        <fullName evidence="8 9">Cell division protein ZipA</fullName>
    </recommendedName>
</protein>
<accession>A0A9Q4CPV0</accession>
<dbReference type="GO" id="GO:0043093">
    <property type="term" value="P:FtsZ-dependent cytokinesis"/>
    <property type="evidence" value="ECO:0007669"/>
    <property type="project" value="UniProtKB-UniRule"/>
</dbReference>
<comment type="caution">
    <text evidence="12">The sequence shown here is derived from an EMBL/GenBank/DDBJ whole genome shotgun (WGS) entry which is preliminary data.</text>
</comment>
<dbReference type="InterPro" id="IPR007449">
    <property type="entry name" value="ZipA_FtsZ-bd_C"/>
</dbReference>
<name>A0A9Q4CPV0_MORMO</name>
<dbReference type="SUPFAM" id="SSF64383">
    <property type="entry name" value="Cell-division protein ZipA, C-terminal domain"/>
    <property type="match status" value="1"/>
</dbReference>
<feature type="compositionally biased region" description="Low complexity" evidence="10">
    <location>
        <begin position="174"/>
        <end position="186"/>
    </location>
</feature>
<dbReference type="Pfam" id="PF04354">
    <property type="entry name" value="ZipA_C"/>
    <property type="match status" value="1"/>
</dbReference>
<feature type="domain" description="ZipA C-terminal FtsZ-binding" evidence="11">
    <location>
        <begin position="192"/>
        <end position="322"/>
    </location>
</feature>
<dbReference type="HAMAP" id="MF_00509">
    <property type="entry name" value="ZipA"/>
    <property type="match status" value="1"/>
</dbReference>
<reference evidence="12" key="1">
    <citation type="submission" date="2022-08" db="EMBL/GenBank/DDBJ databases">
        <authorList>
            <person name="Dale J.L."/>
        </authorList>
    </citation>
    <scope>NUCLEOTIDE SEQUENCE</scope>
    <source>
        <strain evidence="12">2022EL-00758</strain>
    </source>
</reference>
<keyword evidence="7 8" id="KW-0131">Cell cycle</keyword>
<keyword evidence="6 8" id="KW-0472">Membrane</keyword>
<dbReference type="GO" id="GO:0000917">
    <property type="term" value="P:division septum assembly"/>
    <property type="evidence" value="ECO:0007669"/>
    <property type="project" value="TreeGrafter"/>
</dbReference>
<feature type="region of interest" description="Disordered" evidence="10">
    <location>
        <begin position="164"/>
        <end position="186"/>
    </location>
</feature>
<proteinExistence type="inferred from homology"/>
<evidence type="ECO:0000256" key="5">
    <source>
        <dbReference type="ARBA" id="ARBA00022989"/>
    </source>
</evidence>
<dbReference type="PANTHER" id="PTHR38685:SF1">
    <property type="entry name" value="CELL DIVISION PROTEIN ZIPA"/>
    <property type="match status" value="1"/>
</dbReference>
<comment type="subcellular location">
    <subcellularLocation>
        <location evidence="8">Cell inner membrane</location>
        <topology evidence="8">Single-pass type I membrane protein</topology>
    </subcellularLocation>
    <text evidence="8">Localizes to the Z ring in an FtsZ-dependent manner.</text>
</comment>
<evidence type="ECO:0000256" key="10">
    <source>
        <dbReference type="SAM" id="MobiDB-lite"/>
    </source>
</evidence>
<evidence type="ECO:0000313" key="13">
    <source>
        <dbReference type="Proteomes" id="UP001076655"/>
    </source>
</evidence>
<feature type="transmembrane region" description="Helical" evidence="8">
    <location>
        <begin position="7"/>
        <end position="26"/>
    </location>
</feature>
<comment type="function">
    <text evidence="8 9">Essential cell division protein that stabilizes the FtsZ protofilaments by cross-linking them and that serves as a cytoplasmic membrane anchor for the Z ring. Also required for the recruitment to the septal ring of downstream cell division proteins.</text>
</comment>
<dbReference type="PANTHER" id="PTHR38685">
    <property type="entry name" value="CELL DIVISION PROTEIN ZIPA"/>
    <property type="match status" value="1"/>
</dbReference>
<feature type="region of interest" description="Disordered" evidence="10">
    <location>
        <begin position="41"/>
        <end position="123"/>
    </location>
</feature>
<evidence type="ECO:0000256" key="7">
    <source>
        <dbReference type="ARBA" id="ARBA00023306"/>
    </source>
</evidence>